<evidence type="ECO:0000256" key="7">
    <source>
        <dbReference type="ARBA" id="ARBA00022605"/>
    </source>
</evidence>
<dbReference type="InterPro" id="IPR015928">
    <property type="entry name" value="Aconitase/3IPM_dehydase_swvl"/>
</dbReference>
<gene>
    <name evidence="10" type="primary">leuD</name>
    <name evidence="12" type="ordered locus">Calni_2035</name>
</gene>
<dbReference type="HAMAP" id="MF_01031">
    <property type="entry name" value="LeuD_type1"/>
    <property type="match status" value="1"/>
</dbReference>
<comment type="function">
    <text evidence="2 10">Catalyzes the isomerization between 2-isopropylmalate and 3-isopropylmalate, via the formation of 2-isopropylmaleate.</text>
</comment>
<dbReference type="SUPFAM" id="SSF52016">
    <property type="entry name" value="LeuD/IlvD-like"/>
    <property type="match status" value="1"/>
</dbReference>
<dbReference type="GO" id="GO:0009316">
    <property type="term" value="C:3-isopropylmalate dehydratase complex"/>
    <property type="evidence" value="ECO:0007669"/>
    <property type="project" value="InterPro"/>
</dbReference>
<dbReference type="Proteomes" id="UP000007039">
    <property type="component" value="Chromosome"/>
</dbReference>
<evidence type="ECO:0000313" key="13">
    <source>
        <dbReference type="Proteomes" id="UP000007039"/>
    </source>
</evidence>
<dbReference type="PANTHER" id="PTHR43345">
    <property type="entry name" value="3-ISOPROPYLMALATE DEHYDRATASE SMALL SUBUNIT 2-RELATED-RELATED"/>
    <property type="match status" value="1"/>
</dbReference>
<dbReference type="eggNOG" id="COG0066">
    <property type="taxonomic scope" value="Bacteria"/>
</dbReference>
<keyword evidence="13" id="KW-1185">Reference proteome</keyword>
<protein>
    <recommendedName>
        <fullName evidence="10">3-isopropylmalate dehydratase small subunit</fullName>
        <ecNumber evidence="10">4.2.1.33</ecNumber>
    </recommendedName>
    <alternativeName>
        <fullName evidence="10">Alpha-IPM isomerase</fullName>
        <shortName evidence="10">IPMI</shortName>
    </alternativeName>
    <alternativeName>
        <fullName evidence="10">Isopropylmalate isomerase</fullName>
    </alternativeName>
</protein>
<dbReference type="InterPro" id="IPR033940">
    <property type="entry name" value="IPMI_Swivel"/>
</dbReference>
<dbReference type="OrthoDB" id="9777465at2"/>
<feature type="domain" description="Aconitase A/isopropylmalate dehydratase small subunit swivel" evidence="11">
    <location>
        <begin position="18"/>
        <end position="123"/>
    </location>
</feature>
<dbReference type="GO" id="GO:0009098">
    <property type="term" value="P:L-leucine biosynthetic process"/>
    <property type="evidence" value="ECO:0007669"/>
    <property type="project" value="UniProtKB-UniRule"/>
</dbReference>
<evidence type="ECO:0000256" key="2">
    <source>
        <dbReference type="ARBA" id="ARBA00002695"/>
    </source>
</evidence>
<dbReference type="Pfam" id="PF00694">
    <property type="entry name" value="Aconitase_C"/>
    <property type="match status" value="1"/>
</dbReference>
<evidence type="ECO:0000256" key="8">
    <source>
        <dbReference type="ARBA" id="ARBA00023239"/>
    </source>
</evidence>
<dbReference type="NCBIfam" id="TIGR00171">
    <property type="entry name" value="leuD"/>
    <property type="match status" value="1"/>
</dbReference>
<dbReference type="RefSeq" id="WP_013452136.1">
    <property type="nucleotide sequence ID" value="NC_014758.1"/>
</dbReference>
<dbReference type="EMBL" id="CP002347">
    <property type="protein sequence ID" value="ADR19929.1"/>
    <property type="molecule type" value="Genomic_DNA"/>
</dbReference>
<name>E4THR8_CALNY</name>
<dbReference type="InterPro" id="IPR050075">
    <property type="entry name" value="LeuD"/>
</dbReference>
<accession>E4THR8</accession>
<dbReference type="CDD" id="cd01577">
    <property type="entry name" value="IPMI_Swivel"/>
    <property type="match status" value="1"/>
</dbReference>
<dbReference type="NCBIfam" id="NF002458">
    <property type="entry name" value="PRK01641.1"/>
    <property type="match status" value="1"/>
</dbReference>
<comment type="similarity">
    <text evidence="4 10">Belongs to the LeuD family. LeuD type 1 subfamily.</text>
</comment>
<keyword evidence="6 10" id="KW-0432">Leucine biosynthesis</keyword>
<dbReference type="GO" id="GO:0003861">
    <property type="term" value="F:3-isopropylmalate dehydratase activity"/>
    <property type="evidence" value="ECO:0007669"/>
    <property type="project" value="UniProtKB-UniRule"/>
</dbReference>
<evidence type="ECO:0000256" key="4">
    <source>
        <dbReference type="ARBA" id="ARBA00009845"/>
    </source>
</evidence>
<proteinExistence type="inferred from homology"/>
<evidence type="ECO:0000256" key="3">
    <source>
        <dbReference type="ARBA" id="ARBA00004729"/>
    </source>
</evidence>
<dbReference type="InterPro" id="IPR004431">
    <property type="entry name" value="3-IsopropMal_deHydase_ssu"/>
</dbReference>
<keyword evidence="7 10" id="KW-0028">Amino-acid biosynthesis</keyword>
<dbReference type="InterPro" id="IPR000573">
    <property type="entry name" value="AconitaseA/IPMdHydase_ssu_swvl"/>
</dbReference>
<comment type="pathway">
    <text evidence="3 10">Amino-acid biosynthesis; L-leucine biosynthesis; L-leucine from 3-methyl-2-oxobutanoate: step 2/4.</text>
</comment>
<dbReference type="KEGG" id="cni:Calni_2035"/>
<evidence type="ECO:0000259" key="11">
    <source>
        <dbReference type="Pfam" id="PF00694"/>
    </source>
</evidence>
<evidence type="ECO:0000256" key="6">
    <source>
        <dbReference type="ARBA" id="ARBA00022430"/>
    </source>
</evidence>
<comment type="subunit">
    <text evidence="5 10">Heterodimer of LeuC and LeuD.</text>
</comment>
<dbReference type="AlphaFoldDB" id="E4THR8"/>
<dbReference type="EC" id="4.2.1.33" evidence="10"/>
<comment type="catalytic activity">
    <reaction evidence="1 10">
        <text>(2R,3S)-3-isopropylmalate = (2S)-2-isopropylmalate</text>
        <dbReference type="Rhea" id="RHEA:32287"/>
        <dbReference type="ChEBI" id="CHEBI:1178"/>
        <dbReference type="ChEBI" id="CHEBI:35121"/>
        <dbReference type="EC" id="4.2.1.33"/>
    </reaction>
</comment>
<evidence type="ECO:0000256" key="5">
    <source>
        <dbReference type="ARBA" id="ARBA00011271"/>
    </source>
</evidence>
<evidence type="ECO:0000256" key="1">
    <source>
        <dbReference type="ARBA" id="ARBA00000491"/>
    </source>
</evidence>
<dbReference type="STRING" id="768670.Calni_2035"/>
<dbReference type="HOGENOM" id="CLU_081378_0_0_0"/>
<evidence type="ECO:0000313" key="12">
    <source>
        <dbReference type="EMBL" id="ADR19929.1"/>
    </source>
</evidence>
<dbReference type="Gene3D" id="3.20.19.10">
    <property type="entry name" value="Aconitase, domain 4"/>
    <property type="match status" value="1"/>
</dbReference>
<evidence type="ECO:0000256" key="9">
    <source>
        <dbReference type="ARBA" id="ARBA00023304"/>
    </source>
</evidence>
<keyword evidence="8 10" id="KW-0456">Lyase</keyword>
<sequence length="200" mass="22255">MGIDPIKIVKGRIIPILGDDIDTDRIIPARYLKCVTFDGIGEFAFYDERFENDGTPKNHPMNDPKYKGANIILSGNNFGCGSSREHAPQSIKRAGFQAIIAESFAEIFYGNSLTLGIVCATLPKEKIKEIAEIVAKNPSIECTIDVENKILVVGNNSYSIDIKESARKAFIDGTYDSLGELLKNIDKIRDFEKGLKYRFL</sequence>
<reference evidence="12 13" key="1">
    <citation type="journal article" date="2011" name="Stand. Genomic Sci.">
        <title>Complete genome sequence of Calditerrivibrio nitroreducens type strain (Yu37-1).</title>
        <authorList>
            <person name="Pitluck S."/>
            <person name="Sikorski J."/>
            <person name="Zeytun A."/>
            <person name="Lapidus A."/>
            <person name="Nolan M."/>
            <person name="Lucas S."/>
            <person name="Hammon N."/>
            <person name="Deshpande S."/>
            <person name="Cheng J.F."/>
            <person name="Tapia R."/>
            <person name="Han C."/>
            <person name="Goodwin L."/>
            <person name="Liolios K."/>
            <person name="Pagani I."/>
            <person name="Ivanova N."/>
            <person name="Mavromatis K."/>
            <person name="Pati A."/>
            <person name="Chen A."/>
            <person name="Palaniappan K."/>
            <person name="Hauser L."/>
            <person name="Chang Y.J."/>
            <person name="Jeffries C.D."/>
            <person name="Detter J.C."/>
            <person name="Brambilla E."/>
            <person name="Djao O.D."/>
            <person name="Rohde M."/>
            <person name="Spring S."/>
            <person name="Goker M."/>
            <person name="Woyke T."/>
            <person name="Bristow J."/>
            <person name="Eisen J.A."/>
            <person name="Markowitz V."/>
            <person name="Hugenholtz P."/>
            <person name="Kyrpides N.C."/>
            <person name="Klenk H.P."/>
            <person name="Land M."/>
        </authorList>
    </citation>
    <scope>NUCLEOTIDE SEQUENCE [LARGE SCALE GENOMIC DNA]</scope>
    <source>
        <strain evidence="13">DSM 19672 / NBRC 101217 / Yu37-1</strain>
    </source>
</reference>
<organism evidence="12 13">
    <name type="scientific">Calditerrivibrio nitroreducens (strain DSM 19672 / NBRC 101217 / Yu37-1)</name>
    <dbReference type="NCBI Taxonomy" id="768670"/>
    <lineage>
        <taxon>Bacteria</taxon>
        <taxon>Pseudomonadati</taxon>
        <taxon>Deferribacterota</taxon>
        <taxon>Deferribacteres</taxon>
        <taxon>Deferribacterales</taxon>
        <taxon>Calditerrivibrionaceae</taxon>
    </lineage>
</organism>
<dbReference type="UniPathway" id="UPA00048">
    <property type="reaction ID" value="UER00071"/>
</dbReference>
<keyword evidence="9 10" id="KW-0100">Branched-chain amino acid biosynthesis</keyword>
<evidence type="ECO:0000256" key="10">
    <source>
        <dbReference type="HAMAP-Rule" id="MF_01031"/>
    </source>
</evidence>
<dbReference type="PANTHER" id="PTHR43345:SF5">
    <property type="entry name" value="3-ISOPROPYLMALATE DEHYDRATASE SMALL SUBUNIT"/>
    <property type="match status" value="1"/>
</dbReference>